<keyword evidence="5" id="KW-0539">Nucleus</keyword>
<dbReference type="InterPro" id="IPR052035">
    <property type="entry name" value="ZnF_BED_domain_contain"/>
</dbReference>
<evidence type="ECO:0000256" key="1">
    <source>
        <dbReference type="ARBA" id="ARBA00004123"/>
    </source>
</evidence>
<organism evidence="8">
    <name type="scientific">Fusarium oxysporum (strain Fo5176)</name>
    <name type="common">Fusarium vascular wilt</name>
    <dbReference type="NCBI Taxonomy" id="660025"/>
    <lineage>
        <taxon>Eukaryota</taxon>
        <taxon>Fungi</taxon>
        <taxon>Dikarya</taxon>
        <taxon>Ascomycota</taxon>
        <taxon>Pezizomycotina</taxon>
        <taxon>Sordariomycetes</taxon>
        <taxon>Hypocreomycetidae</taxon>
        <taxon>Hypocreales</taxon>
        <taxon>Nectriaceae</taxon>
        <taxon>Fusarium</taxon>
        <taxon>Fusarium oxysporum species complex</taxon>
    </lineage>
</organism>
<evidence type="ECO:0000256" key="2">
    <source>
        <dbReference type="ARBA" id="ARBA00022723"/>
    </source>
</evidence>
<evidence type="ECO:0000256" key="4">
    <source>
        <dbReference type="ARBA" id="ARBA00022833"/>
    </source>
</evidence>
<dbReference type="PANTHER" id="PTHR46481:SF10">
    <property type="entry name" value="ZINC FINGER BED DOMAIN-CONTAINING PROTEIN 39"/>
    <property type="match status" value="1"/>
</dbReference>
<dbReference type="InterPro" id="IPR012337">
    <property type="entry name" value="RNaseH-like_sf"/>
</dbReference>
<keyword evidence="3" id="KW-0863">Zinc-finger</keyword>
<dbReference type="GO" id="GO:0046983">
    <property type="term" value="F:protein dimerization activity"/>
    <property type="evidence" value="ECO:0007669"/>
    <property type="project" value="InterPro"/>
</dbReference>
<evidence type="ECO:0000256" key="6">
    <source>
        <dbReference type="SAM" id="MobiDB-lite"/>
    </source>
</evidence>
<dbReference type="InterPro" id="IPR008906">
    <property type="entry name" value="HATC_C_dom"/>
</dbReference>
<dbReference type="OrthoDB" id="1715602at2759"/>
<sequence length="809" mass="93635">MAGTCIGLASLEAPVRQMLPLNGSFSRPALPQQQRIVYLVVYLVVYFPDKIHQFSAMSFSTAVTDPPALSQPQRPSVHSSDAPIDDTPPPPYDDAYEGLNWGRIPGYIRPNNTSDRRGWYWEHGFEVQKGTDEKNRFWLCKSCHQKKPHKSYSFASRGVENIKNHMLKYHHLDKDGEPAAKRPKHAFFEPVGLNASNLRDQRIMNHYNSAFDPDQWKKRLLRWVIRDKIPFHKLESESFRDLCQYANPLTASNHCLPHHTTMRAWIIEEYTTHKGIITELLHAAQTKIHVAFDLGTSRSMKCFAGLVVHFIDADNIFRTFLLDLPEQSTGHTGIGIAERVKAVLAEFAITEDQIGYFVADNATENDTCLEDLSADFSFDKAWRRLRCMGHVINLVARAVLFGKDPDGFAEDTDEIANDLLRQMKQWRKAGPVGKLHNIMVWLRGSSERLKQLHAHQRAVYITASDPDAERKHTYDPVLANDTRWNSNKAEIERGLLLRMPIDIMIGAEVQAWQQYWNKITHNSTREPPARRREKPHIVDDALDDDDWHALTIYLEVLKPFEEATTRMQGNPGTASGSRIWDILPTYEFLLQHLEEFKTRYKDHKEQHFRHNINQAWMKLDKYYELTDDSPIYVAAVVLHPRMKWSFVDKFWKDRPDWRDKARHDVRQLWEAEYKHRVIPIPQERPPERRRIVVASGLSDFLDNLTCPVVQLEEERDEYDRYLARTDDPEDLACTDPITYWIGKRSVWPHLSQMALDILSIPCMSDEPERIFSLTGLLTPANRARLGGDIIGASLCLADWDRRGVIDLLK</sequence>
<evidence type="ECO:0000256" key="3">
    <source>
        <dbReference type="ARBA" id="ARBA00022771"/>
    </source>
</evidence>
<evidence type="ECO:0000256" key="5">
    <source>
        <dbReference type="ARBA" id="ARBA00023242"/>
    </source>
</evidence>
<dbReference type="SUPFAM" id="SSF53098">
    <property type="entry name" value="Ribonuclease H-like"/>
    <property type="match status" value="1"/>
</dbReference>
<evidence type="ECO:0000259" key="7">
    <source>
        <dbReference type="Pfam" id="PF05699"/>
    </source>
</evidence>
<proteinExistence type="predicted"/>
<dbReference type="Pfam" id="PF05699">
    <property type="entry name" value="Dimer_Tnp_hAT"/>
    <property type="match status" value="1"/>
</dbReference>
<feature type="compositionally biased region" description="Polar residues" evidence="6">
    <location>
        <begin position="70"/>
        <end position="79"/>
    </location>
</feature>
<accession>F9F6R7</accession>
<dbReference type="EMBL" id="AFQF01000688">
    <property type="protein sequence ID" value="EGU87390.1"/>
    <property type="molecule type" value="Genomic_DNA"/>
</dbReference>
<keyword evidence="4" id="KW-0862">Zinc</keyword>
<gene>
    <name evidence="8" type="ORF">FOXB_02092</name>
</gene>
<comment type="subcellular location">
    <subcellularLocation>
        <location evidence="1">Nucleus</location>
    </subcellularLocation>
</comment>
<protein>
    <recommendedName>
        <fullName evidence="7">HAT C-terminal dimerisation domain-containing protein</fullName>
    </recommendedName>
</protein>
<name>F9F6R7_FUSOF</name>
<comment type="caution">
    <text evidence="8">The sequence shown here is derived from an EMBL/GenBank/DDBJ whole genome shotgun (WGS) entry which is preliminary data.</text>
</comment>
<feature type="region of interest" description="Disordered" evidence="6">
    <location>
        <begin position="66"/>
        <end position="90"/>
    </location>
</feature>
<dbReference type="GO" id="GO:0008270">
    <property type="term" value="F:zinc ion binding"/>
    <property type="evidence" value="ECO:0007669"/>
    <property type="project" value="UniProtKB-KW"/>
</dbReference>
<keyword evidence="2" id="KW-0479">Metal-binding</keyword>
<dbReference type="AlphaFoldDB" id="F9F6R7"/>
<evidence type="ECO:0000313" key="8">
    <source>
        <dbReference type="EMBL" id="EGU87390.1"/>
    </source>
</evidence>
<reference evidence="8" key="1">
    <citation type="journal article" date="2012" name="Mol. Plant Microbe Interact.">
        <title>A highly conserved effector in Fusarium oxysporum is required for full virulence on Arabidopsis.</title>
        <authorList>
            <person name="Thatcher L.F."/>
            <person name="Gardiner D.M."/>
            <person name="Kazan K."/>
            <person name="Manners J."/>
        </authorList>
    </citation>
    <scope>NUCLEOTIDE SEQUENCE [LARGE SCALE GENOMIC DNA]</scope>
    <source>
        <strain evidence="8">Fo5176</strain>
    </source>
</reference>
<dbReference type="PANTHER" id="PTHR46481">
    <property type="entry name" value="ZINC FINGER BED DOMAIN-CONTAINING PROTEIN 4"/>
    <property type="match status" value="1"/>
</dbReference>
<feature type="domain" description="HAT C-terminal dimerisation" evidence="7">
    <location>
        <begin position="717"/>
        <end position="799"/>
    </location>
</feature>
<dbReference type="GO" id="GO:0005634">
    <property type="term" value="C:nucleus"/>
    <property type="evidence" value="ECO:0007669"/>
    <property type="project" value="UniProtKB-SubCell"/>
</dbReference>